<organism evidence="1 2">
    <name type="scientific">Phtheirospermum japonicum</name>
    <dbReference type="NCBI Taxonomy" id="374723"/>
    <lineage>
        <taxon>Eukaryota</taxon>
        <taxon>Viridiplantae</taxon>
        <taxon>Streptophyta</taxon>
        <taxon>Embryophyta</taxon>
        <taxon>Tracheophyta</taxon>
        <taxon>Spermatophyta</taxon>
        <taxon>Magnoliopsida</taxon>
        <taxon>eudicotyledons</taxon>
        <taxon>Gunneridae</taxon>
        <taxon>Pentapetalae</taxon>
        <taxon>asterids</taxon>
        <taxon>lamiids</taxon>
        <taxon>Lamiales</taxon>
        <taxon>Orobanchaceae</taxon>
        <taxon>Orobanchaceae incertae sedis</taxon>
        <taxon>Phtheirospermum</taxon>
    </lineage>
</organism>
<gene>
    <name evidence="1" type="ORF">PHJA_001030600</name>
</gene>
<proteinExistence type="predicted"/>
<dbReference type="Proteomes" id="UP000653305">
    <property type="component" value="Unassembled WGS sequence"/>
</dbReference>
<sequence length="87" mass="9889">MFHWQATVMGPSGSPFSGLFIFHLTIHSNHLSTLVALTRCLSKLRFTIQITRESLELYKFVLGKGFGHLYDHSSHSGEFFLSTTMQL</sequence>
<evidence type="ECO:0000313" key="1">
    <source>
        <dbReference type="EMBL" id="GFP88869.1"/>
    </source>
</evidence>
<protein>
    <submittedName>
        <fullName evidence="1">Ubiquitin-conjugating enzyme e2 28</fullName>
    </submittedName>
</protein>
<dbReference type="EMBL" id="BMAC01000175">
    <property type="protein sequence ID" value="GFP88869.1"/>
    <property type="molecule type" value="Genomic_DNA"/>
</dbReference>
<keyword evidence="2" id="KW-1185">Reference proteome</keyword>
<name>A0A830BSB9_9LAMI</name>
<dbReference type="AlphaFoldDB" id="A0A830BSB9"/>
<reference evidence="1" key="1">
    <citation type="submission" date="2020-07" db="EMBL/GenBank/DDBJ databases">
        <title>Ethylene signaling mediates host invasion by parasitic plants.</title>
        <authorList>
            <person name="Yoshida S."/>
        </authorList>
    </citation>
    <scope>NUCLEOTIDE SEQUENCE</scope>
    <source>
        <strain evidence="1">Okayama</strain>
    </source>
</reference>
<comment type="caution">
    <text evidence="1">The sequence shown here is derived from an EMBL/GenBank/DDBJ whole genome shotgun (WGS) entry which is preliminary data.</text>
</comment>
<evidence type="ECO:0000313" key="2">
    <source>
        <dbReference type="Proteomes" id="UP000653305"/>
    </source>
</evidence>
<accession>A0A830BSB9</accession>